<dbReference type="EMBL" id="JARTFS010000013">
    <property type="protein sequence ID" value="MED4402863.1"/>
    <property type="molecule type" value="Genomic_DNA"/>
</dbReference>
<protein>
    <recommendedName>
        <fullName evidence="1">ESAT-6-like protein</fullName>
    </recommendedName>
</protein>
<reference evidence="2 3" key="1">
    <citation type="submission" date="2023-03" db="EMBL/GenBank/DDBJ databases">
        <title>Bacillus Genome Sequencing.</title>
        <authorList>
            <person name="Dunlap C."/>
        </authorList>
    </citation>
    <scope>NUCLEOTIDE SEQUENCE [LARGE SCALE GENOMIC DNA]</scope>
    <source>
        <strain evidence="2 3">NRS-1717</strain>
    </source>
</reference>
<proteinExistence type="inferred from homology"/>
<evidence type="ECO:0000256" key="1">
    <source>
        <dbReference type="RuleBase" id="RU362001"/>
    </source>
</evidence>
<evidence type="ECO:0000313" key="2">
    <source>
        <dbReference type="EMBL" id="MED4402863.1"/>
    </source>
</evidence>
<organism evidence="2 3">
    <name type="scientific">Metabacillus fastidiosus</name>
    <dbReference type="NCBI Taxonomy" id="1458"/>
    <lineage>
        <taxon>Bacteria</taxon>
        <taxon>Bacillati</taxon>
        <taxon>Bacillota</taxon>
        <taxon>Bacilli</taxon>
        <taxon>Bacillales</taxon>
        <taxon>Bacillaceae</taxon>
        <taxon>Metabacillus</taxon>
    </lineage>
</organism>
<evidence type="ECO:0000313" key="3">
    <source>
        <dbReference type="Proteomes" id="UP001342826"/>
    </source>
</evidence>
<dbReference type="Proteomes" id="UP001342826">
    <property type="component" value="Unassembled WGS sequence"/>
</dbReference>
<comment type="caution">
    <text evidence="2">The sequence shown here is derived from an EMBL/GenBank/DDBJ whole genome shotgun (WGS) entry which is preliminary data.</text>
</comment>
<keyword evidence="3" id="KW-1185">Reference proteome</keyword>
<sequence length="97" mass="10857">MSGIIRATPEELNSVGGQYAVQSQNVEEVIRHLEDMKKHLIDIWEGEARNAFITQYEELKPSFVNMATLLQEVSQQLQSTAKALADADQQIASQIRG</sequence>
<dbReference type="SUPFAM" id="SSF140453">
    <property type="entry name" value="EsxAB dimer-like"/>
    <property type="match status" value="1"/>
</dbReference>
<dbReference type="Gene3D" id="1.10.287.1060">
    <property type="entry name" value="ESAT-6-like"/>
    <property type="match status" value="1"/>
</dbReference>
<dbReference type="NCBIfam" id="TIGR03930">
    <property type="entry name" value="WXG100_ESAT6"/>
    <property type="match status" value="1"/>
</dbReference>
<name>A0ABU6P0G4_9BACI</name>
<dbReference type="Pfam" id="PF06013">
    <property type="entry name" value="WXG100"/>
    <property type="match status" value="1"/>
</dbReference>
<gene>
    <name evidence="2" type="ORF">P9271_16280</name>
</gene>
<accession>A0ABU6P0G4</accession>
<dbReference type="InterPro" id="IPR036689">
    <property type="entry name" value="ESAT-6-like_sf"/>
</dbReference>
<dbReference type="RefSeq" id="WP_066224946.1">
    <property type="nucleotide sequence ID" value="NZ_JARSOS010000049.1"/>
</dbReference>
<dbReference type="InterPro" id="IPR010310">
    <property type="entry name" value="T7SS_ESAT-6-like"/>
</dbReference>
<comment type="similarity">
    <text evidence="1">Belongs to the WXG100 family.</text>
</comment>
<dbReference type="GeneID" id="301139416"/>